<dbReference type="InterPro" id="IPR023614">
    <property type="entry name" value="Porin_dom_sf"/>
</dbReference>
<feature type="signal peptide" evidence="1">
    <location>
        <begin position="1"/>
        <end position="29"/>
    </location>
</feature>
<dbReference type="OrthoDB" id="197869at2"/>
<gene>
    <name evidence="2" type="ORF">CXU22_03115</name>
</gene>
<proteinExistence type="predicted"/>
<dbReference type="AlphaFoldDB" id="A0A2N8HEU4"/>
<dbReference type="InterPro" id="IPR010870">
    <property type="entry name" value="Porin_O/P"/>
</dbReference>
<sequence>MKTYTLPVIGIMTLGAAAFAAATPSTASAGDVLLARDSFSACKWLGDRFKWFNAERDHKNPYIQEFNVSLRMQYGMDWIDPNGEGRVMGEKEGNGRRFNDEWRRFRAGFNMKFLKNFKFNNVWNIGGMDGLESYNAEANRWDTSDLTYSLYELNLEYKGGPVTYAIGKMKPRITGEYRTSSSAILTIERSMLVNQLRSETNYGFQVNNSDKKDRLGWAAGIWMNGNGGTGTGTFNNRIEPAFNSQDNCFITGTLSYDTSNDVFLKKSRLWLDYAHNFTKWGDDARNKAYDKLHDYSFKSKYQGTGAKDVVALTWEGSQGDFSLMTEVMAGFNVIGMKAGAENVFGVTIMPSYKFTPNWEGVLRYQMAAGSNAVKWEKRYTQNSTYSGTSDCMQALYLGVNYYIFECNPNMAKIMAGVEYAHSNGTDSSKQKGFTGWSYNIAFRTNF</sequence>
<evidence type="ECO:0000313" key="3">
    <source>
        <dbReference type="Proteomes" id="UP000236000"/>
    </source>
</evidence>
<feature type="chain" id="PRO_5018260784" description="Porin" evidence="1">
    <location>
        <begin position="30"/>
        <end position="446"/>
    </location>
</feature>
<comment type="caution">
    <text evidence="2">The sequence shown here is derived from an EMBL/GenBank/DDBJ whole genome shotgun (WGS) entry which is preliminary data.</text>
</comment>
<evidence type="ECO:0000256" key="1">
    <source>
        <dbReference type="SAM" id="SignalP"/>
    </source>
</evidence>
<accession>A0A2N8HEU4</accession>
<dbReference type="Pfam" id="PF07396">
    <property type="entry name" value="Porin_O_P"/>
    <property type="match status" value="1"/>
</dbReference>
<keyword evidence="1" id="KW-0732">Signal</keyword>
<name>A0A2N8HEU4_9BACT</name>
<protein>
    <recommendedName>
        <fullName evidence="4">Porin</fullName>
    </recommendedName>
</protein>
<organism evidence="2 3">
    <name type="scientific">Akkermansia muciniphila</name>
    <dbReference type="NCBI Taxonomy" id="239935"/>
    <lineage>
        <taxon>Bacteria</taxon>
        <taxon>Pseudomonadati</taxon>
        <taxon>Verrucomicrobiota</taxon>
        <taxon>Verrucomicrobiia</taxon>
        <taxon>Verrucomicrobiales</taxon>
        <taxon>Akkermansiaceae</taxon>
        <taxon>Akkermansia</taxon>
    </lineage>
</organism>
<evidence type="ECO:0000313" key="2">
    <source>
        <dbReference type="EMBL" id="PNC18802.1"/>
    </source>
</evidence>
<dbReference type="Proteomes" id="UP000236000">
    <property type="component" value="Unassembled WGS sequence"/>
</dbReference>
<evidence type="ECO:0008006" key="4">
    <source>
        <dbReference type="Google" id="ProtNLM"/>
    </source>
</evidence>
<dbReference type="RefSeq" id="WP_102712463.1">
    <property type="nucleotide sequence ID" value="NZ_CABMLK010000003.1"/>
</dbReference>
<reference evidence="2 3" key="1">
    <citation type="journal article" date="2017" name="BMC Genomics">
        <title>Genome sequencing of 39 Akkermansia muciniphila isolates reveals its population structure, genomic and functional diverisity, and global distribution in mammalian gut microbiotas.</title>
        <authorList>
            <person name="Guo X."/>
            <person name="Li S."/>
            <person name="Zhang J."/>
            <person name="Wu F."/>
            <person name="Li X."/>
            <person name="Wu D."/>
            <person name="Zhang M."/>
            <person name="Ou Z."/>
            <person name="Jie Z."/>
            <person name="Yan Q."/>
            <person name="Li P."/>
            <person name="Yi J."/>
            <person name="Peng Y."/>
        </authorList>
    </citation>
    <scope>NUCLEOTIDE SEQUENCE [LARGE SCALE GENOMIC DNA]</scope>
    <source>
        <strain evidence="2 3">GP24</strain>
    </source>
</reference>
<dbReference type="Gene3D" id="2.40.160.10">
    <property type="entry name" value="Porin"/>
    <property type="match status" value="1"/>
</dbReference>
<dbReference type="EMBL" id="PJKA01000006">
    <property type="protein sequence ID" value="PNC18802.1"/>
    <property type="molecule type" value="Genomic_DNA"/>
</dbReference>